<name>A0A1G6G0E3_BACOV</name>
<evidence type="ECO:0000313" key="3">
    <source>
        <dbReference type="Proteomes" id="UP000183670"/>
    </source>
</evidence>
<accession>A0A1G6G0E3</accession>
<gene>
    <name evidence="2" type="ORF">SAMN05192581_1001247</name>
</gene>
<evidence type="ECO:0000259" key="1">
    <source>
        <dbReference type="Pfam" id="PF08800"/>
    </source>
</evidence>
<evidence type="ECO:0000313" key="2">
    <source>
        <dbReference type="EMBL" id="SDB75359.1"/>
    </source>
</evidence>
<dbReference type="InterPro" id="IPR014907">
    <property type="entry name" value="BT4734-like_N"/>
</dbReference>
<proteinExistence type="predicted"/>
<dbReference type="EMBL" id="FMYE01000001">
    <property type="protein sequence ID" value="SDB75359.1"/>
    <property type="molecule type" value="Genomic_DNA"/>
</dbReference>
<dbReference type="Pfam" id="PF08800">
    <property type="entry name" value="BT4734-like_N"/>
    <property type="match status" value="1"/>
</dbReference>
<feature type="domain" description="BT4734-like N-terminal" evidence="1">
    <location>
        <begin position="68"/>
        <end position="206"/>
    </location>
</feature>
<organism evidence="2 3">
    <name type="scientific">Bacteroides ovatus</name>
    <dbReference type="NCBI Taxonomy" id="28116"/>
    <lineage>
        <taxon>Bacteria</taxon>
        <taxon>Pseudomonadati</taxon>
        <taxon>Bacteroidota</taxon>
        <taxon>Bacteroidia</taxon>
        <taxon>Bacteroidales</taxon>
        <taxon>Bacteroidaceae</taxon>
        <taxon>Bacteroides</taxon>
    </lineage>
</organism>
<dbReference type="AlphaFoldDB" id="A0A1G6G0E3"/>
<sequence length="210" mass="23531">MMTNDFRMSYFMPPIAPIKNEQGRIVTPATLIPSCEVTVEQVFQMITCNENLKILTEQVRNSADIRAAKASLLPYVTPCGTFSRRNSKSIVASSHLVVVDIDHLDSYQEAVEMRSTLFNDHLLRPVLTFISPSGRGVKAFVPYDHLPMANDTNSIIENMKLAMMFTVLLYGTQTPPPFGEKRKGVDFSGKDIVRSCFLSHDPGALFRNNK</sequence>
<reference evidence="2 3" key="1">
    <citation type="submission" date="2016-10" db="EMBL/GenBank/DDBJ databases">
        <authorList>
            <person name="de Groot N.N."/>
        </authorList>
    </citation>
    <scope>NUCLEOTIDE SEQUENCE [LARGE SCALE GENOMIC DNA]</scope>
    <source>
        <strain evidence="2 3">NLAE-zl-C500</strain>
    </source>
</reference>
<dbReference type="Proteomes" id="UP000183670">
    <property type="component" value="Unassembled WGS sequence"/>
</dbReference>
<protein>
    <submittedName>
        <fullName evidence="2">VirE N-terminal domain-containing protein</fullName>
    </submittedName>
</protein>